<dbReference type="InterPro" id="IPR041685">
    <property type="entry name" value="AAA_GajA/Old/RecF-like"/>
</dbReference>
<dbReference type="PANTHER" id="PTHR43581:SF4">
    <property type="entry name" value="ATP_GTP PHOSPHATASE"/>
    <property type="match status" value="1"/>
</dbReference>
<dbReference type="Proteomes" id="UP000284557">
    <property type="component" value="Unassembled WGS sequence"/>
</dbReference>
<feature type="domain" description="OLD protein-like TOPRIM" evidence="3">
    <location>
        <begin position="403"/>
        <end position="473"/>
    </location>
</feature>
<proteinExistence type="predicted"/>
<feature type="region of interest" description="Disordered" evidence="1">
    <location>
        <begin position="596"/>
        <end position="631"/>
    </location>
</feature>
<name>A0ABD7HPW5_9MYCO</name>
<dbReference type="Pfam" id="PF13175">
    <property type="entry name" value="AAA_15"/>
    <property type="match status" value="2"/>
</dbReference>
<sequence>MRIEQLSIQNFRGVRRGTVNFRGDALLVGGNSVGKSTVCDALDLVLGPERMFRRPVIDEWDFWGGGYQPTEDITPEVRIEVIVAGLNDIAQRRFRGHLRRWDRTTSAFVPPAGDGSTLDEGEWCLSVGFIGRFNPGEDDFEGGTFFLHPQQVTDGDSEAEVGAGLRAFTREDKRLCGFLYLRAIRTGNRALSFERGSLVDTILRQRSQSSPGLLATVIDDLGAVGLASSNPALDAMRDELSQRVRQFLALSAAAPDAVDVKPSDLTREQVRQVLRIFIAGDPSTHLVPFTRLSTGTLNVLVFALLTYIAEIAGQDNVIFAMEEPEIALPPHTQRRLIDFVTSNMGQTIVTSHSPYVIEQFEPQQIVALRRDTDGTLSSRAVQLPASFKLKRYRENRRQFAESLLARGIVVVEGATEAVVIAAAAEILAEDARSGCEHLDILGISIFDAQGDSSVPMYAPLFKTLGKATFGFHDQPKVPFTPEQISDAAAFDVYAATPYLGIEDLLSTEMPLDVIDRFLRAVATRTDNPRPDADLTELDETGRRRHVKTLLKARKGSSDGYAAILMAECVNSVDLPATVANFLKAVVAYTNTMDVPAPAAGVDDGTSEQRDMDSSLTGPDSGEVPSPSATSG</sequence>
<organism evidence="4 5">
    <name type="scientific">Mycobacteroides abscessus</name>
    <dbReference type="NCBI Taxonomy" id="36809"/>
    <lineage>
        <taxon>Bacteria</taxon>
        <taxon>Bacillati</taxon>
        <taxon>Actinomycetota</taxon>
        <taxon>Actinomycetes</taxon>
        <taxon>Mycobacteriales</taxon>
        <taxon>Mycobacteriaceae</taxon>
        <taxon>Mycobacteroides</taxon>
    </lineage>
</organism>
<feature type="domain" description="Endonuclease GajA/Old nuclease/RecF-like AAA" evidence="2">
    <location>
        <begin position="283"/>
        <end position="357"/>
    </location>
</feature>
<evidence type="ECO:0000259" key="3">
    <source>
        <dbReference type="Pfam" id="PF20469"/>
    </source>
</evidence>
<dbReference type="InterPro" id="IPR027417">
    <property type="entry name" value="P-loop_NTPase"/>
</dbReference>
<dbReference type="Gene3D" id="3.40.50.300">
    <property type="entry name" value="P-loop containing nucleotide triphosphate hydrolases"/>
    <property type="match status" value="2"/>
</dbReference>
<dbReference type="Pfam" id="PF20469">
    <property type="entry name" value="OLD-like_TOPRIM"/>
    <property type="match status" value="1"/>
</dbReference>
<evidence type="ECO:0000313" key="5">
    <source>
        <dbReference type="Proteomes" id="UP000284557"/>
    </source>
</evidence>
<dbReference type="EMBL" id="QXBN01000007">
    <property type="protein sequence ID" value="RIT39814.1"/>
    <property type="molecule type" value="Genomic_DNA"/>
</dbReference>
<reference evidence="4 5" key="1">
    <citation type="submission" date="2018-08" db="EMBL/GenBank/DDBJ databases">
        <title>Linezolid Resistance in Mycobacterium abscessus: MIC Distribution and Comprehensive Investigation of Resistance Mechanisms.</title>
        <authorList>
            <person name="Ye M."/>
            <person name="Xu L."/>
            <person name="Zou Y."/>
            <person name="Li B."/>
            <person name="Guo Q."/>
            <person name="Zhang Y."/>
            <person name="Zhan M."/>
            <person name="Xu B."/>
            <person name="Yu F."/>
            <person name="Zhang Z."/>
            <person name="Chu H."/>
        </authorList>
    </citation>
    <scope>NUCLEOTIDE SEQUENCE [LARGE SCALE GENOMIC DNA]</scope>
    <source>
        <strain evidence="4 5">G143</strain>
    </source>
</reference>
<dbReference type="AlphaFoldDB" id="A0ABD7HPW5"/>
<protein>
    <submittedName>
        <fullName evidence="4">DUF2813 domain-containing protein</fullName>
    </submittedName>
</protein>
<dbReference type="PANTHER" id="PTHR43581">
    <property type="entry name" value="ATP/GTP PHOSPHATASE"/>
    <property type="match status" value="1"/>
</dbReference>
<feature type="domain" description="Endonuclease GajA/Old nuclease/RecF-like AAA" evidence="2">
    <location>
        <begin position="1"/>
        <end position="49"/>
    </location>
</feature>
<evidence type="ECO:0000259" key="2">
    <source>
        <dbReference type="Pfam" id="PF13175"/>
    </source>
</evidence>
<evidence type="ECO:0000256" key="1">
    <source>
        <dbReference type="SAM" id="MobiDB-lite"/>
    </source>
</evidence>
<dbReference type="InterPro" id="IPR051396">
    <property type="entry name" value="Bact_Antivir_Def_Nuclease"/>
</dbReference>
<evidence type="ECO:0000313" key="4">
    <source>
        <dbReference type="EMBL" id="RIT39814.1"/>
    </source>
</evidence>
<dbReference type="InterPro" id="IPR034139">
    <property type="entry name" value="TOPRIM_OLD"/>
</dbReference>
<dbReference type="SUPFAM" id="SSF52540">
    <property type="entry name" value="P-loop containing nucleoside triphosphate hydrolases"/>
    <property type="match status" value="1"/>
</dbReference>
<gene>
    <name evidence="4" type="ORF">D2E76_11125</name>
</gene>
<dbReference type="RefSeq" id="WP_100463950.1">
    <property type="nucleotide sequence ID" value="NZ_JAMLCQ010000011.1"/>
</dbReference>
<comment type="caution">
    <text evidence="4">The sequence shown here is derived from an EMBL/GenBank/DDBJ whole genome shotgun (WGS) entry which is preliminary data.</text>
</comment>
<accession>A0ABD7HPW5</accession>